<organism evidence="1">
    <name type="scientific">CrAss-like virus sp. ctYsL76</name>
    <dbReference type="NCBI Taxonomy" id="2826826"/>
    <lineage>
        <taxon>Viruses</taxon>
        <taxon>Duplodnaviria</taxon>
        <taxon>Heunggongvirae</taxon>
        <taxon>Uroviricota</taxon>
        <taxon>Caudoviricetes</taxon>
        <taxon>Crassvirales</taxon>
    </lineage>
</organism>
<name>A0A8S5QLX3_9CAUD</name>
<reference evidence="1" key="1">
    <citation type="journal article" date="2021" name="Proc. Natl. Acad. Sci. U.S.A.">
        <title>A Catalog of Tens of Thousands of Viruses from Human Metagenomes Reveals Hidden Associations with Chronic Diseases.</title>
        <authorList>
            <person name="Tisza M.J."/>
            <person name="Buck C.B."/>
        </authorList>
    </citation>
    <scope>NUCLEOTIDE SEQUENCE</scope>
    <source>
        <strain evidence="1">CtYsL76</strain>
    </source>
</reference>
<proteinExistence type="predicted"/>
<dbReference type="EMBL" id="BK015689">
    <property type="protein sequence ID" value="DAE20080.1"/>
    <property type="molecule type" value="Genomic_DNA"/>
</dbReference>
<evidence type="ECO:0000313" key="1">
    <source>
        <dbReference type="EMBL" id="DAE20080.1"/>
    </source>
</evidence>
<sequence length="32" mass="4098">MVYNQLIHNYILDQKMLFHPQEHNLKFQFFLF</sequence>
<accession>A0A8S5QLX3</accession>
<protein>
    <submittedName>
        <fullName evidence="1">Uncharacterized protein</fullName>
    </submittedName>
</protein>